<dbReference type="EMBL" id="JAVDWU010000006">
    <property type="protein sequence ID" value="MDR7151170.1"/>
    <property type="molecule type" value="Genomic_DNA"/>
</dbReference>
<feature type="chain" id="PRO_5045174354" evidence="1">
    <location>
        <begin position="28"/>
        <end position="330"/>
    </location>
</feature>
<dbReference type="Proteomes" id="UP001265700">
    <property type="component" value="Unassembled WGS sequence"/>
</dbReference>
<dbReference type="PANTHER" id="PTHR31528:SF3">
    <property type="entry name" value="THIAMINE BIOSYNTHESIS PROTEIN HI_0357-RELATED"/>
    <property type="match status" value="1"/>
</dbReference>
<dbReference type="InterPro" id="IPR027939">
    <property type="entry name" value="NMT1/THI5"/>
</dbReference>
<organism evidence="3 4">
    <name type="scientific">Hydrogenophaga palleronii</name>
    <dbReference type="NCBI Taxonomy" id="65655"/>
    <lineage>
        <taxon>Bacteria</taxon>
        <taxon>Pseudomonadati</taxon>
        <taxon>Pseudomonadota</taxon>
        <taxon>Betaproteobacteria</taxon>
        <taxon>Burkholderiales</taxon>
        <taxon>Comamonadaceae</taxon>
        <taxon>Hydrogenophaga</taxon>
    </lineage>
</organism>
<reference evidence="3 4" key="1">
    <citation type="submission" date="2023-07" db="EMBL/GenBank/DDBJ databases">
        <title>Sorghum-associated microbial communities from plants grown in Nebraska, USA.</title>
        <authorList>
            <person name="Schachtman D."/>
        </authorList>
    </citation>
    <scope>NUCLEOTIDE SEQUENCE [LARGE SCALE GENOMIC DNA]</scope>
    <source>
        <strain evidence="3 4">4249</strain>
    </source>
</reference>
<accession>A0ABU1WPE6</accession>
<proteinExistence type="predicted"/>
<name>A0ABU1WPE6_9BURK</name>
<protein>
    <submittedName>
        <fullName evidence="3">NitT/TauT family transport system substrate-binding protein</fullName>
    </submittedName>
</protein>
<sequence>MKKSIARLTTIVSVLLLSLGAASTAHAQEKFTYMTNWYAQAEHGGFYQAVATGIYKKYGLDVTIKMGGPQVNIVQMMAAGQAECVMGSSDLQMIQMREGGVPVVTLAAVFQKDPQVLIAHEDVTKFEDLKGKTILIASSAQRGYWPWLKAKYGFTDSQTRPYTFNIQPFVADKTVAQQGYLTSEPFAIAKAGVKANTLMFSDQGYPAYATTISCMEKTVKDRGTAVGNFVKATMEGWKSYLADPAPGNVLIKKDNPNMSDEQLAYSVAKLKELQMVTGGDATKAGIGIITPERAKASYDFLVETKLIDPAKVKMEEAYNTAFIKDAKVMP</sequence>
<comment type="caution">
    <text evidence="3">The sequence shown here is derived from an EMBL/GenBank/DDBJ whole genome shotgun (WGS) entry which is preliminary data.</text>
</comment>
<evidence type="ECO:0000313" key="3">
    <source>
        <dbReference type="EMBL" id="MDR7151170.1"/>
    </source>
</evidence>
<evidence type="ECO:0000259" key="2">
    <source>
        <dbReference type="Pfam" id="PF09084"/>
    </source>
</evidence>
<feature type="signal peptide" evidence="1">
    <location>
        <begin position="1"/>
        <end position="27"/>
    </location>
</feature>
<dbReference type="PANTHER" id="PTHR31528">
    <property type="entry name" value="4-AMINO-5-HYDROXYMETHYL-2-METHYLPYRIMIDINE PHOSPHATE SYNTHASE THI11-RELATED"/>
    <property type="match status" value="1"/>
</dbReference>
<keyword evidence="1" id="KW-0732">Signal</keyword>
<dbReference type="Gene3D" id="3.40.190.10">
    <property type="entry name" value="Periplasmic binding protein-like II"/>
    <property type="match status" value="2"/>
</dbReference>
<dbReference type="InterPro" id="IPR015168">
    <property type="entry name" value="SsuA/THI5"/>
</dbReference>
<feature type="domain" description="SsuA/THI5-like" evidence="2">
    <location>
        <begin position="41"/>
        <end position="245"/>
    </location>
</feature>
<dbReference type="SUPFAM" id="SSF53850">
    <property type="entry name" value="Periplasmic binding protein-like II"/>
    <property type="match status" value="1"/>
</dbReference>
<evidence type="ECO:0000256" key="1">
    <source>
        <dbReference type="SAM" id="SignalP"/>
    </source>
</evidence>
<evidence type="ECO:0000313" key="4">
    <source>
        <dbReference type="Proteomes" id="UP001265700"/>
    </source>
</evidence>
<gene>
    <name evidence="3" type="ORF">J2W49_003143</name>
</gene>
<dbReference type="RefSeq" id="WP_310318009.1">
    <property type="nucleotide sequence ID" value="NZ_JAVDWU010000006.1"/>
</dbReference>
<keyword evidence="4" id="KW-1185">Reference proteome</keyword>
<dbReference type="Pfam" id="PF09084">
    <property type="entry name" value="NMT1"/>
    <property type="match status" value="1"/>
</dbReference>